<dbReference type="EMBL" id="LAZR01004234">
    <property type="protein sequence ID" value="KKN10561.1"/>
    <property type="molecule type" value="Genomic_DNA"/>
</dbReference>
<dbReference type="AlphaFoldDB" id="A0A0F9QBL1"/>
<proteinExistence type="predicted"/>
<name>A0A0F9QBL1_9ZZZZ</name>
<comment type="caution">
    <text evidence="1">The sequence shown here is derived from an EMBL/GenBank/DDBJ whole genome shotgun (WGS) entry which is preliminary data.</text>
</comment>
<accession>A0A0F9QBL1</accession>
<evidence type="ECO:0000313" key="1">
    <source>
        <dbReference type="EMBL" id="KKN10561.1"/>
    </source>
</evidence>
<protein>
    <submittedName>
        <fullName evidence="1">Uncharacterized protein</fullName>
    </submittedName>
</protein>
<reference evidence="1" key="1">
    <citation type="journal article" date="2015" name="Nature">
        <title>Complex archaea that bridge the gap between prokaryotes and eukaryotes.</title>
        <authorList>
            <person name="Spang A."/>
            <person name="Saw J.H."/>
            <person name="Jorgensen S.L."/>
            <person name="Zaremba-Niedzwiedzka K."/>
            <person name="Martijn J."/>
            <person name="Lind A.E."/>
            <person name="van Eijk R."/>
            <person name="Schleper C."/>
            <person name="Guy L."/>
            <person name="Ettema T.J."/>
        </authorList>
    </citation>
    <scope>NUCLEOTIDE SEQUENCE</scope>
</reference>
<organism evidence="1">
    <name type="scientific">marine sediment metagenome</name>
    <dbReference type="NCBI Taxonomy" id="412755"/>
    <lineage>
        <taxon>unclassified sequences</taxon>
        <taxon>metagenomes</taxon>
        <taxon>ecological metagenomes</taxon>
    </lineage>
</organism>
<gene>
    <name evidence="1" type="ORF">LCGC14_1035490</name>
</gene>
<sequence>MGVMACNREGCEKVMCDRYSFNFGYICQGCFDELVNSGIETRIVEFMRIPKDIAQGYNAHTQEIFDQEFRLIDNMGV</sequence>